<evidence type="ECO:0000256" key="1">
    <source>
        <dbReference type="SAM" id="MobiDB-lite"/>
    </source>
</evidence>
<gene>
    <name evidence="2" type="ORF">GSI_08645</name>
</gene>
<name>A0A2G8S496_9APHY</name>
<sequence length="237" mass="25392">MSTTTAFSPSGPIACAHVPVVRAAYCRDQNAHCAGWGRRMDPSCPRCSRPGLRRSPSPSDTVSGRASGATSTSRARRTGSRFRPRIPGWRQWCSSGAPLQTGSTTPRSTAWRGSPSSTRAYPKLRSQQAPDAELPCDARATPGDTAQQPHRPSHPTPLRFHQTPGPAPPQDPPCSSDPRTNAARTFSATETETETPLPPHLPPPPPRSAPSSRVKPHPQCRHRPRPPQASAASPPVP</sequence>
<evidence type="ECO:0000313" key="3">
    <source>
        <dbReference type="Proteomes" id="UP000230002"/>
    </source>
</evidence>
<feature type="region of interest" description="Disordered" evidence="1">
    <location>
        <begin position="42"/>
        <end position="237"/>
    </location>
</feature>
<feature type="compositionally biased region" description="Low complexity" evidence="1">
    <location>
        <begin position="228"/>
        <end position="237"/>
    </location>
</feature>
<dbReference type="Proteomes" id="UP000230002">
    <property type="component" value="Unassembled WGS sequence"/>
</dbReference>
<reference evidence="2 3" key="1">
    <citation type="journal article" date="2015" name="Sci. Rep.">
        <title>Chromosome-level genome map provides insights into diverse defense mechanisms in the medicinal fungus Ganoderma sinense.</title>
        <authorList>
            <person name="Zhu Y."/>
            <person name="Xu J."/>
            <person name="Sun C."/>
            <person name="Zhou S."/>
            <person name="Xu H."/>
            <person name="Nelson D.R."/>
            <person name="Qian J."/>
            <person name="Song J."/>
            <person name="Luo H."/>
            <person name="Xiang L."/>
            <person name="Li Y."/>
            <person name="Xu Z."/>
            <person name="Ji A."/>
            <person name="Wang L."/>
            <person name="Lu S."/>
            <person name="Hayward A."/>
            <person name="Sun W."/>
            <person name="Li X."/>
            <person name="Schwartz D.C."/>
            <person name="Wang Y."/>
            <person name="Chen S."/>
        </authorList>
    </citation>
    <scope>NUCLEOTIDE SEQUENCE [LARGE SCALE GENOMIC DNA]</scope>
    <source>
        <strain evidence="2 3">ZZ0214-1</strain>
    </source>
</reference>
<comment type="caution">
    <text evidence="2">The sequence shown here is derived from an EMBL/GenBank/DDBJ whole genome shotgun (WGS) entry which is preliminary data.</text>
</comment>
<keyword evidence="3" id="KW-1185">Reference proteome</keyword>
<proteinExistence type="predicted"/>
<dbReference type="EMBL" id="AYKW01000023">
    <property type="protein sequence ID" value="PIL28603.1"/>
    <property type="molecule type" value="Genomic_DNA"/>
</dbReference>
<feature type="compositionally biased region" description="Low complexity" evidence="1">
    <location>
        <begin position="42"/>
        <end position="73"/>
    </location>
</feature>
<dbReference type="AlphaFoldDB" id="A0A2G8S496"/>
<protein>
    <submittedName>
        <fullName evidence="2">Uncharacterized protein</fullName>
    </submittedName>
</protein>
<feature type="compositionally biased region" description="Polar residues" evidence="1">
    <location>
        <begin position="114"/>
        <end position="129"/>
    </location>
</feature>
<organism evidence="2 3">
    <name type="scientific">Ganoderma sinense ZZ0214-1</name>
    <dbReference type="NCBI Taxonomy" id="1077348"/>
    <lineage>
        <taxon>Eukaryota</taxon>
        <taxon>Fungi</taxon>
        <taxon>Dikarya</taxon>
        <taxon>Basidiomycota</taxon>
        <taxon>Agaricomycotina</taxon>
        <taxon>Agaricomycetes</taxon>
        <taxon>Polyporales</taxon>
        <taxon>Polyporaceae</taxon>
        <taxon>Ganoderma</taxon>
    </lineage>
</organism>
<feature type="compositionally biased region" description="Basic residues" evidence="1">
    <location>
        <begin position="74"/>
        <end position="84"/>
    </location>
</feature>
<accession>A0A2G8S496</accession>
<feature type="compositionally biased region" description="Polar residues" evidence="1">
    <location>
        <begin position="92"/>
        <end position="108"/>
    </location>
</feature>
<feature type="compositionally biased region" description="Pro residues" evidence="1">
    <location>
        <begin position="196"/>
        <end position="208"/>
    </location>
</feature>
<feature type="compositionally biased region" description="Basic residues" evidence="1">
    <location>
        <begin position="214"/>
        <end position="225"/>
    </location>
</feature>
<evidence type="ECO:0000313" key="2">
    <source>
        <dbReference type="EMBL" id="PIL28603.1"/>
    </source>
</evidence>